<evidence type="ECO:0000256" key="3">
    <source>
        <dbReference type="ARBA" id="ARBA00008919"/>
    </source>
</evidence>
<dbReference type="EC" id="2.4.1.-" evidence="12"/>
<dbReference type="InterPro" id="IPR001503">
    <property type="entry name" value="Glyco_trans_10"/>
</dbReference>
<sequence length="440" mass="51296">MPPRLSARKFVLAFLVVIGVTVLVGTKYNLSHLVNKSAQPLVQVFKNELGAQTQRPEEQEEFLDNNIFEEPEKTVKPPERPWFLPDGTIYPTKSKGPPRLFPDQADGDRIYDQLMYMPDDYQGYDSPEKTILLYNGFSGWGQKKGSAAFHECPISRCTLTADRSRASDADAILFKDRVVQPPVDRPMKQVWILYHLECPYHTQSVKIPDSINWTSTYRRDSDIVAPYEYWMYYDPEVKTQVQDRDYGVNKTKKVAWFVSNCGARNNRLQYAEELGKYIEVDIYGFCGNLKCPRSEDQKCFNLLKTDYKFYLAFENSNCRDYITEKFFVNGLRYDVIPIVMGARPEEYQKVAPEGSYIHVEEFAGPQELAEYLHRLDRDTALYNSYFKWKGTGQLINTYFWCRLCTMVHAPFGNKHYEDINEWWRGPGICTSKSWRSSEFV</sequence>
<protein>
    <recommendedName>
        <fullName evidence="12">Fucosyltransferase</fullName>
        <ecNumber evidence="12">2.4.1.-</ecNumber>
    </recommendedName>
</protein>
<evidence type="ECO:0000256" key="11">
    <source>
        <dbReference type="ARBA" id="ARBA00023180"/>
    </source>
</evidence>
<dbReference type="InterPro" id="IPR055270">
    <property type="entry name" value="Glyco_tran_10_C"/>
</dbReference>
<dbReference type="Pfam" id="PF17039">
    <property type="entry name" value="Glyco_tran_10_N"/>
    <property type="match status" value="1"/>
</dbReference>
<evidence type="ECO:0000256" key="4">
    <source>
        <dbReference type="ARBA" id="ARBA00022676"/>
    </source>
</evidence>
<dbReference type="OrthoDB" id="427096at2759"/>
<dbReference type="GO" id="GO:0032580">
    <property type="term" value="C:Golgi cisterna membrane"/>
    <property type="evidence" value="ECO:0007669"/>
    <property type="project" value="UniProtKB-SubCell"/>
</dbReference>
<dbReference type="Proteomes" id="UP000504635">
    <property type="component" value="Unplaced"/>
</dbReference>
<comment type="similarity">
    <text evidence="3 12">Belongs to the glycosyltransferase 10 family.</text>
</comment>
<keyword evidence="6 12" id="KW-0812">Transmembrane</keyword>
<keyword evidence="11" id="KW-0325">Glycoprotein</keyword>
<dbReference type="RefSeq" id="XP_030763251.1">
    <property type="nucleotide sequence ID" value="XM_030907391.1"/>
</dbReference>
<dbReference type="PANTHER" id="PTHR48438">
    <property type="entry name" value="ALPHA-(1,3)-FUCOSYLTRANSFERASE C-RELATED"/>
    <property type="match status" value="1"/>
</dbReference>
<keyword evidence="10" id="KW-0472">Membrane</keyword>
<evidence type="ECO:0000256" key="2">
    <source>
        <dbReference type="ARBA" id="ARBA00004922"/>
    </source>
</evidence>
<evidence type="ECO:0000256" key="7">
    <source>
        <dbReference type="ARBA" id="ARBA00022968"/>
    </source>
</evidence>
<dbReference type="Pfam" id="PF00852">
    <property type="entry name" value="Glyco_transf_10"/>
    <property type="match status" value="1"/>
</dbReference>
<evidence type="ECO:0000259" key="13">
    <source>
        <dbReference type="Pfam" id="PF00852"/>
    </source>
</evidence>
<proteinExistence type="inferred from homology"/>
<feature type="domain" description="Fucosyltransferase N-terminal" evidence="14">
    <location>
        <begin position="128"/>
        <end position="227"/>
    </location>
</feature>
<dbReference type="KEGG" id="soy:115887868"/>
<keyword evidence="5 12" id="KW-0808">Transferase</keyword>
<keyword evidence="4 12" id="KW-0328">Glycosyltransferase</keyword>
<evidence type="ECO:0000256" key="6">
    <source>
        <dbReference type="ARBA" id="ARBA00022692"/>
    </source>
</evidence>
<keyword evidence="8" id="KW-1133">Transmembrane helix</keyword>
<dbReference type="AlphaFoldDB" id="A0A6J2YJ07"/>
<evidence type="ECO:0000256" key="8">
    <source>
        <dbReference type="ARBA" id="ARBA00022989"/>
    </source>
</evidence>
<keyword evidence="9 12" id="KW-0333">Golgi apparatus</keyword>
<dbReference type="RefSeq" id="XP_030763257.1">
    <property type="nucleotide sequence ID" value="XM_030907397.1"/>
</dbReference>
<evidence type="ECO:0000256" key="9">
    <source>
        <dbReference type="ARBA" id="ARBA00023034"/>
    </source>
</evidence>
<dbReference type="GeneID" id="115887868"/>
<gene>
    <name evidence="16 17" type="primary">LOC115887868</name>
</gene>
<evidence type="ECO:0000256" key="1">
    <source>
        <dbReference type="ARBA" id="ARBA00004447"/>
    </source>
</evidence>
<feature type="domain" description="Fucosyltransferase C-terminal" evidence="13">
    <location>
        <begin position="249"/>
        <end position="422"/>
    </location>
</feature>
<comment type="subcellular location">
    <subcellularLocation>
        <location evidence="1 12">Golgi apparatus</location>
        <location evidence="1 12">Golgi stack membrane</location>
        <topology evidence="1 12">Single-pass type II membrane protein</topology>
    </subcellularLocation>
</comment>
<keyword evidence="15" id="KW-1185">Reference proteome</keyword>
<dbReference type="FunFam" id="3.40.50.11660:FF:000004">
    <property type="entry name" value="Glycoprotein 3-alpha-L-fucosyltransferase A"/>
    <property type="match status" value="1"/>
</dbReference>
<dbReference type="InterPro" id="IPR031481">
    <property type="entry name" value="Glyco_tran_10_N"/>
</dbReference>
<dbReference type="GO" id="GO:0008417">
    <property type="term" value="F:fucosyltransferase activity"/>
    <property type="evidence" value="ECO:0007669"/>
    <property type="project" value="InterPro"/>
</dbReference>
<evidence type="ECO:0000313" key="17">
    <source>
        <dbReference type="RefSeq" id="XP_030763257.1"/>
    </source>
</evidence>
<name>A0A6J2YJ07_SITOR</name>
<evidence type="ECO:0000256" key="10">
    <source>
        <dbReference type="ARBA" id="ARBA00023136"/>
    </source>
</evidence>
<evidence type="ECO:0000256" key="5">
    <source>
        <dbReference type="ARBA" id="ARBA00022679"/>
    </source>
</evidence>
<dbReference type="PANTHER" id="PTHR48438:SF1">
    <property type="entry name" value="ALPHA-(1,3)-FUCOSYLTRANSFERASE C-RELATED"/>
    <property type="match status" value="1"/>
</dbReference>
<reference evidence="16 17" key="1">
    <citation type="submission" date="2025-04" db="UniProtKB">
        <authorList>
            <consortium name="RefSeq"/>
        </authorList>
    </citation>
    <scope>IDENTIFICATION</scope>
    <source>
        <tissue evidence="16 17">Gonads</tissue>
    </source>
</reference>
<organism evidence="15 16">
    <name type="scientific">Sitophilus oryzae</name>
    <name type="common">Rice weevil</name>
    <name type="synonym">Curculio oryzae</name>
    <dbReference type="NCBI Taxonomy" id="7048"/>
    <lineage>
        <taxon>Eukaryota</taxon>
        <taxon>Metazoa</taxon>
        <taxon>Ecdysozoa</taxon>
        <taxon>Arthropoda</taxon>
        <taxon>Hexapoda</taxon>
        <taxon>Insecta</taxon>
        <taxon>Pterygota</taxon>
        <taxon>Neoptera</taxon>
        <taxon>Endopterygota</taxon>
        <taxon>Coleoptera</taxon>
        <taxon>Polyphaga</taxon>
        <taxon>Cucujiformia</taxon>
        <taxon>Curculionidae</taxon>
        <taxon>Dryophthorinae</taxon>
        <taxon>Sitophilus</taxon>
    </lineage>
</organism>
<accession>A0A6J2YJ07</accession>
<comment type="pathway">
    <text evidence="2">Protein modification; protein glycosylation.</text>
</comment>
<evidence type="ECO:0000256" key="12">
    <source>
        <dbReference type="RuleBase" id="RU003832"/>
    </source>
</evidence>
<dbReference type="SUPFAM" id="SSF53756">
    <property type="entry name" value="UDP-Glycosyltransferase/glycogen phosphorylase"/>
    <property type="match status" value="1"/>
</dbReference>
<evidence type="ECO:0000313" key="16">
    <source>
        <dbReference type="RefSeq" id="XP_030763251.1"/>
    </source>
</evidence>
<keyword evidence="7" id="KW-0735">Signal-anchor</keyword>
<evidence type="ECO:0000259" key="14">
    <source>
        <dbReference type="Pfam" id="PF17039"/>
    </source>
</evidence>
<dbReference type="UniPathway" id="UPA00378"/>
<dbReference type="Gene3D" id="3.40.50.11660">
    <property type="entry name" value="Glycosyl transferase family 10, C-terminal domain"/>
    <property type="match status" value="1"/>
</dbReference>
<dbReference type="InterPro" id="IPR038577">
    <property type="entry name" value="GT10-like_C_sf"/>
</dbReference>
<evidence type="ECO:0000313" key="15">
    <source>
        <dbReference type="Proteomes" id="UP000504635"/>
    </source>
</evidence>